<evidence type="ECO:0000313" key="2">
    <source>
        <dbReference type="EMBL" id="MCY1141565.1"/>
    </source>
</evidence>
<evidence type="ECO:0000256" key="1">
    <source>
        <dbReference type="SAM" id="MobiDB-lite"/>
    </source>
</evidence>
<evidence type="ECO:0000313" key="3">
    <source>
        <dbReference type="Proteomes" id="UP001151002"/>
    </source>
</evidence>
<dbReference type="RefSeq" id="WP_267565957.1">
    <property type="nucleotide sequence ID" value="NZ_JAPNTZ010000009.1"/>
</dbReference>
<sequence length="59" mass="6749">MSEDKDKAGSRFDSSTLVDRDRDGVQEISQSFNQCEPTCAEGEYVTTFYRWNGKDYVAD</sequence>
<gene>
    <name evidence="2" type="ORF">OWR29_26505</name>
</gene>
<accession>A0ABT4B6T9</accession>
<comment type="caution">
    <text evidence="2">The sequence shown here is derived from an EMBL/GenBank/DDBJ whole genome shotgun (WGS) entry which is preliminary data.</text>
</comment>
<dbReference type="Proteomes" id="UP001151002">
    <property type="component" value="Unassembled WGS sequence"/>
</dbReference>
<feature type="compositionally biased region" description="Basic and acidic residues" evidence="1">
    <location>
        <begin position="1"/>
        <end position="10"/>
    </location>
</feature>
<keyword evidence="3" id="KW-1185">Reference proteome</keyword>
<reference evidence="2" key="1">
    <citation type="submission" date="2022-11" db="EMBL/GenBank/DDBJ databases">
        <authorList>
            <person name="Somphong A."/>
            <person name="Phongsopitanun W."/>
        </authorList>
    </citation>
    <scope>NUCLEOTIDE SEQUENCE</scope>
    <source>
        <strain evidence="2">Pm04-4</strain>
    </source>
</reference>
<protein>
    <submittedName>
        <fullName evidence="2">Uncharacterized protein</fullName>
    </submittedName>
</protein>
<feature type="region of interest" description="Disordered" evidence="1">
    <location>
        <begin position="1"/>
        <end position="25"/>
    </location>
</feature>
<dbReference type="EMBL" id="JAPNTZ010000009">
    <property type="protein sequence ID" value="MCY1141565.1"/>
    <property type="molecule type" value="Genomic_DNA"/>
</dbReference>
<proteinExistence type="predicted"/>
<organism evidence="2 3">
    <name type="scientific">Paractinoplanes pyxinae</name>
    <dbReference type="NCBI Taxonomy" id="2997416"/>
    <lineage>
        <taxon>Bacteria</taxon>
        <taxon>Bacillati</taxon>
        <taxon>Actinomycetota</taxon>
        <taxon>Actinomycetes</taxon>
        <taxon>Micromonosporales</taxon>
        <taxon>Micromonosporaceae</taxon>
        <taxon>Paractinoplanes</taxon>
    </lineage>
</organism>
<name>A0ABT4B6T9_9ACTN</name>